<dbReference type="PANTHER" id="PTHR33933">
    <property type="entry name" value="NUCLEOTIDYLTRANSFERASE"/>
    <property type="match status" value="1"/>
</dbReference>
<dbReference type="STRING" id="247490.KSU1_D0204"/>
<dbReference type="Pfam" id="PF01909">
    <property type="entry name" value="NTP_transf_2"/>
    <property type="match status" value="1"/>
</dbReference>
<proteinExistence type="predicted"/>
<dbReference type="SUPFAM" id="SSF81301">
    <property type="entry name" value="Nucleotidyltransferase"/>
    <property type="match status" value="1"/>
</dbReference>
<evidence type="ECO:0000259" key="1">
    <source>
        <dbReference type="Pfam" id="PF01909"/>
    </source>
</evidence>
<evidence type="ECO:0000313" key="2">
    <source>
        <dbReference type="EMBL" id="GAB63513.1"/>
    </source>
</evidence>
<dbReference type="EMBL" id="BAFH01000004">
    <property type="protein sequence ID" value="GAB63513.1"/>
    <property type="molecule type" value="Genomic_DNA"/>
</dbReference>
<sequence length="94" mass="10910">MTEDIRVQIEKVIAFGSRARDEATEDSDLDVIVLVREKTPEIGKRLKDVAYRVLWDYDFKPIISLKVFSKLQFEEATARGFSFYKHIQNEGISV</sequence>
<dbReference type="PANTHER" id="PTHR33933:SF1">
    <property type="entry name" value="PROTEIN ADENYLYLTRANSFERASE MNTA-RELATED"/>
    <property type="match status" value="1"/>
</dbReference>
<dbReference type="Gene3D" id="3.30.460.10">
    <property type="entry name" value="Beta Polymerase, domain 2"/>
    <property type="match status" value="1"/>
</dbReference>
<dbReference type="InterPro" id="IPR052548">
    <property type="entry name" value="Type_VII_TA_antitoxin"/>
</dbReference>
<comment type="caution">
    <text evidence="2">The sequence shown here is derived from an EMBL/GenBank/DDBJ whole genome shotgun (WGS) entry which is preliminary data.</text>
</comment>
<evidence type="ECO:0000313" key="3">
    <source>
        <dbReference type="Proteomes" id="UP000002985"/>
    </source>
</evidence>
<dbReference type="OrthoDB" id="9803106at2"/>
<dbReference type="GO" id="GO:0016779">
    <property type="term" value="F:nucleotidyltransferase activity"/>
    <property type="evidence" value="ECO:0007669"/>
    <property type="project" value="InterPro"/>
</dbReference>
<gene>
    <name evidence="2" type="ORF">KSU1_D0204</name>
</gene>
<keyword evidence="3" id="KW-1185">Reference proteome</keyword>
<dbReference type="CDD" id="cd05403">
    <property type="entry name" value="NT_KNTase_like"/>
    <property type="match status" value="1"/>
</dbReference>
<dbReference type="Proteomes" id="UP000002985">
    <property type="component" value="Unassembled WGS sequence"/>
</dbReference>
<dbReference type="InterPro" id="IPR002934">
    <property type="entry name" value="Polymerase_NTP_transf_dom"/>
</dbReference>
<reference evidence="2 3" key="1">
    <citation type="journal article" date="2012" name="FEBS Lett.">
        <title>Anammox organism KSU-1 expresses a NirK-type copper-containing nitrite reductase instead of a NirS-type with cytochrome cd1.</title>
        <authorList>
            <person name="Hira D."/>
            <person name="Toh H."/>
            <person name="Migita C.T."/>
            <person name="Okubo H."/>
            <person name="Nishiyama T."/>
            <person name="Hattori M."/>
            <person name="Furukawa K."/>
            <person name="Fujii T."/>
        </authorList>
    </citation>
    <scope>NUCLEOTIDE SEQUENCE [LARGE SCALE GENOMIC DNA]</scope>
</reference>
<dbReference type="InterPro" id="IPR043519">
    <property type="entry name" value="NT_sf"/>
</dbReference>
<name>I3IP68_9BACT</name>
<organism evidence="2 3">
    <name type="scientific">Candidatus Jettenia caeni</name>
    <dbReference type="NCBI Taxonomy" id="247490"/>
    <lineage>
        <taxon>Bacteria</taxon>
        <taxon>Pseudomonadati</taxon>
        <taxon>Planctomycetota</taxon>
        <taxon>Candidatus Brocadiia</taxon>
        <taxon>Candidatus Brocadiales</taxon>
        <taxon>Candidatus Brocadiaceae</taxon>
        <taxon>Candidatus Jettenia</taxon>
    </lineage>
</organism>
<feature type="domain" description="Polymerase nucleotidyl transferase" evidence="1">
    <location>
        <begin position="8"/>
        <end position="73"/>
    </location>
</feature>
<protein>
    <recommendedName>
        <fullName evidence="1">Polymerase nucleotidyl transferase domain-containing protein</fullName>
    </recommendedName>
</protein>
<accession>I3IP68</accession>
<dbReference type="AlphaFoldDB" id="I3IP68"/>